<evidence type="ECO:0000313" key="3">
    <source>
        <dbReference type="Proteomes" id="UP000448943"/>
    </source>
</evidence>
<protein>
    <recommendedName>
        <fullName evidence="1">Right handed beta helix domain-containing protein</fullName>
    </recommendedName>
</protein>
<dbReference type="AlphaFoldDB" id="A0A6N9PY63"/>
<dbReference type="Proteomes" id="UP000448943">
    <property type="component" value="Unassembled WGS sequence"/>
</dbReference>
<dbReference type="OrthoDB" id="2496562at2"/>
<evidence type="ECO:0000259" key="1">
    <source>
        <dbReference type="Pfam" id="PF13229"/>
    </source>
</evidence>
<sequence>MTVRKVPTAEFPTINDALAVSAPYDTIRVGEGNFPEELTINIDGLRLIGAGKGKTIINGQTLGIINGITINNQLVTIKNLTVQNFKGTGIFVNFQENIIHKVQVINNKIGIELNNGRRNMVFECEINGNAGDGIISRRGNTFIMHCKLINNKSNGLLVESNVSKNLIFCCVAKQNTKNGFLVGGRRCYIFSSSAIKNGGNGFSDSITSFENIYAFNKSLENKVNGFLIDSEVILFDNVSKNNVLNGILAVNGVTRIIKNHVINNKKAGIQVVDNENVIDLNIVKNNKEAGVHIAGDETAVRSNCLRGNTPDILVEQLITNCTFADNVCQTSMPDGLCQRNDAVSVPGDFDTISEAINNLDTLSGFQINISKGIFPEQVNIPNTKSRLRIAGSGICKTILDGTNIGGDGITISSRLNSLENLSVQNFGVNGVNIEEQFNTLEKIQSKNNMEDGFMITDDVSFFNQCEAIMNGKNGFNGEDTNYFIKCKAIENQDHGFIVVDCNLFLFNEAKNNRLNGFSFNDEHICIENCAIDNKNNGFLSRFDDNLWFLNKAIGNSLNGINATEITHIIWGNVCNKNKSNGIELTGLGNRIIKNICQMNKSNGIQVNELFDNEIRTIVDQNCIENNREAGIIIEDSTIDFFGIRSNCLFGNIPDIQNNSLESDNFTIDENKCNSSIPEGLCEGSCNPKGFFKR</sequence>
<dbReference type="InterPro" id="IPR039448">
    <property type="entry name" value="Beta_helix"/>
</dbReference>
<dbReference type="InterPro" id="IPR012334">
    <property type="entry name" value="Pectin_lyas_fold"/>
</dbReference>
<organism evidence="2 3">
    <name type="scientific">Chengkuizengella marina</name>
    <dbReference type="NCBI Taxonomy" id="2507566"/>
    <lineage>
        <taxon>Bacteria</taxon>
        <taxon>Bacillati</taxon>
        <taxon>Bacillota</taxon>
        <taxon>Bacilli</taxon>
        <taxon>Bacillales</taxon>
        <taxon>Paenibacillaceae</taxon>
        <taxon>Chengkuizengella</taxon>
    </lineage>
</organism>
<feature type="domain" description="Right handed beta helix" evidence="1">
    <location>
        <begin position="57"/>
        <end position="190"/>
    </location>
</feature>
<dbReference type="InterPro" id="IPR011050">
    <property type="entry name" value="Pectin_lyase_fold/virulence"/>
</dbReference>
<reference evidence="2 3" key="1">
    <citation type="submission" date="2019-01" db="EMBL/GenBank/DDBJ databases">
        <title>Chengkuizengella sp. nov., isolated from deep-sea sediment of East Pacific Ocean.</title>
        <authorList>
            <person name="Yang J."/>
            <person name="Lai Q."/>
            <person name="Shao Z."/>
        </authorList>
    </citation>
    <scope>NUCLEOTIDE SEQUENCE [LARGE SCALE GENOMIC DNA]</scope>
    <source>
        <strain evidence="2 3">YPA3-1-1</strain>
    </source>
</reference>
<dbReference type="SMART" id="SM00710">
    <property type="entry name" value="PbH1"/>
    <property type="match status" value="6"/>
</dbReference>
<comment type="caution">
    <text evidence="2">The sequence shown here is derived from an EMBL/GenBank/DDBJ whole genome shotgun (WGS) entry which is preliminary data.</text>
</comment>
<keyword evidence="3" id="KW-1185">Reference proteome</keyword>
<dbReference type="InterPro" id="IPR006626">
    <property type="entry name" value="PbH1"/>
</dbReference>
<dbReference type="RefSeq" id="WP_160644201.1">
    <property type="nucleotide sequence ID" value="NZ_SIJB01000007.1"/>
</dbReference>
<accession>A0A6N9PY63</accession>
<name>A0A6N9PY63_9BACL</name>
<dbReference type="SUPFAM" id="SSF51126">
    <property type="entry name" value="Pectin lyase-like"/>
    <property type="match status" value="2"/>
</dbReference>
<gene>
    <name evidence="2" type="ORF">ERL59_02580</name>
</gene>
<proteinExistence type="predicted"/>
<dbReference type="Gene3D" id="2.160.20.10">
    <property type="entry name" value="Single-stranded right-handed beta-helix, Pectin lyase-like"/>
    <property type="match status" value="3"/>
</dbReference>
<dbReference type="EMBL" id="SIJB01000007">
    <property type="protein sequence ID" value="NBI27846.1"/>
    <property type="molecule type" value="Genomic_DNA"/>
</dbReference>
<evidence type="ECO:0000313" key="2">
    <source>
        <dbReference type="EMBL" id="NBI27846.1"/>
    </source>
</evidence>
<dbReference type="Pfam" id="PF13229">
    <property type="entry name" value="Beta_helix"/>
    <property type="match status" value="1"/>
</dbReference>